<dbReference type="InterPro" id="IPR036191">
    <property type="entry name" value="RRF_sf"/>
</dbReference>
<dbReference type="OrthoDB" id="407355at2759"/>
<dbReference type="PANTHER" id="PTHR20982">
    <property type="entry name" value="RIBOSOME RECYCLING FACTOR"/>
    <property type="match status" value="1"/>
</dbReference>
<feature type="domain" description="Ribosome recycling factor" evidence="5">
    <location>
        <begin position="113"/>
        <end position="281"/>
    </location>
</feature>
<dbReference type="Pfam" id="PF01765">
    <property type="entry name" value="RRF"/>
    <property type="match status" value="1"/>
</dbReference>
<reference evidence="6" key="1">
    <citation type="journal article" date="2020" name="Stud. Mycol.">
        <title>101 Dothideomycetes genomes: a test case for predicting lifestyles and emergence of pathogens.</title>
        <authorList>
            <person name="Haridas S."/>
            <person name="Albert R."/>
            <person name="Binder M."/>
            <person name="Bloem J."/>
            <person name="Labutti K."/>
            <person name="Salamov A."/>
            <person name="Andreopoulos B."/>
            <person name="Baker S."/>
            <person name="Barry K."/>
            <person name="Bills G."/>
            <person name="Bluhm B."/>
            <person name="Cannon C."/>
            <person name="Castanera R."/>
            <person name="Culley D."/>
            <person name="Daum C."/>
            <person name="Ezra D."/>
            <person name="Gonzalez J."/>
            <person name="Henrissat B."/>
            <person name="Kuo A."/>
            <person name="Liang C."/>
            <person name="Lipzen A."/>
            <person name="Lutzoni F."/>
            <person name="Magnuson J."/>
            <person name="Mondo S."/>
            <person name="Nolan M."/>
            <person name="Ohm R."/>
            <person name="Pangilinan J."/>
            <person name="Park H.-J."/>
            <person name="Ramirez L."/>
            <person name="Alfaro M."/>
            <person name="Sun H."/>
            <person name="Tritt A."/>
            <person name="Yoshinaga Y."/>
            <person name="Zwiers L.-H."/>
            <person name="Turgeon B."/>
            <person name="Goodwin S."/>
            <person name="Spatafora J."/>
            <person name="Crous P."/>
            <person name="Grigoriev I."/>
        </authorList>
    </citation>
    <scope>NUCLEOTIDE SEQUENCE</scope>
    <source>
        <strain evidence="6">ATCC 16933</strain>
    </source>
</reference>
<evidence type="ECO:0000259" key="5">
    <source>
        <dbReference type="Pfam" id="PF01765"/>
    </source>
</evidence>
<evidence type="ECO:0000256" key="4">
    <source>
        <dbReference type="SAM" id="MobiDB-lite"/>
    </source>
</evidence>
<keyword evidence="2" id="KW-0648">Protein biosynthesis</keyword>
<dbReference type="PANTHER" id="PTHR20982:SF3">
    <property type="entry name" value="MITOCHONDRIAL RIBOSOME RECYCLING FACTOR PSEUDO 1"/>
    <property type="match status" value="1"/>
</dbReference>
<dbReference type="SUPFAM" id="SSF55194">
    <property type="entry name" value="Ribosome recycling factor, RRF"/>
    <property type="match status" value="1"/>
</dbReference>
<dbReference type="Gene3D" id="1.10.132.20">
    <property type="entry name" value="Ribosome-recycling factor"/>
    <property type="match status" value="1"/>
</dbReference>
<evidence type="ECO:0000313" key="6">
    <source>
        <dbReference type="EMBL" id="KAF2460410.1"/>
    </source>
</evidence>
<dbReference type="GO" id="GO:0043023">
    <property type="term" value="F:ribosomal large subunit binding"/>
    <property type="evidence" value="ECO:0007669"/>
    <property type="project" value="TreeGrafter"/>
</dbReference>
<dbReference type="AlphaFoldDB" id="A0A6A6P8Y0"/>
<dbReference type="Proteomes" id="UP000799766">
    <property type="component" value="Unassembled WGS sequence"/>
</dbReference>
<evidence type="ECO:0000256" key="3">
    <source>
        <dbReference type="ARBA" id="ARBA00024909"/>
    </source>
</evidence>
<dbReference type="GO" id="GO:0006412">
    <property type="term" value="P:translation"/>
    <property type="evidence" value="ECO:0007669"/>
    <property type="project" value="UniProtKB-KW"/>
</dbReference>
<evidence type="ECO:0000256" key="2">
    <source>
        <dbReference type="ARBA" id="ARBA00022917"/>
    </source>
</evidence>
<gene>
    <name evidence="6" type="ORF">BDY21DRAFT_369428</name>
</gene>
<protein>
    <submittedName>
        <fullName evidence="6">Ribosome recycling factor-domain-containing protein</fullName>
    </submittedName>
</protein>
<dbReference type="Gene3D" id="3.30.1360.40">
    <property type="match status" value="1"/>
</dbReference>
<dbReference type="InterPro" id="IPR002661">
    <property type="entry name" value="Ribosome_recyc_fac"/>
</dbReference>
<comment type="similarity">
    <text evidence="1">Belongs to the RRF family.</text>
</comment>
<feature type="region of interest" description="Disordered" evidence="4">
    <location>
        <begin position="67"/>
        <end position="90"/>
    </location>
</feature>
<dbReference type="InterPro" id="IPR023584">
    <property type="entry name" value="Ribosome_recyc_fac_dom"/>
</dbReference>
<evidence type="ECO:0000313" key="7">
    <source>
        <dbReference type="Proteomes" id="UP000799766"/>
    </source>
</evidence>
<accession>A0A6A6P8Y0</accession>
<dbReference type="EMBL" id="MU001673">
    <property type="protein sequence ID" value="KAF2460410.1"/>
    <property type="molecule type" value="Genomic_DNA"/>
</dbReference>
<dbReference type="GO" id="GO:0005739">
    <property type="term" value="C:mitochondrion"/>
    <property type="evidence" value="ECO:0007669"/>
    <property type="project" value="TreeGrafter"/>
</dbReference>
<proteinExistence type="inferred from homology"/>
<name>A0A6A6P8Y0_9PEZI</name>
<keyword evidence="7" id="KW-1185">Reference proteome</keyword>
<organism evidence="6 7">
    <name type="scientific">Lineolata rhizophorae</name>
    <dbReference type="NCBI Taxonomy" id="578093"/>
    <lineage>
        <taxon>Eukaryota</taxon>
        <taxon>Fungi</taxon>
        <taxon>Dikarya</taxon>
        <taxon>Ascomycota</taxon>
        <taxon>Pezizomycotina</taxon>
        <taxon>Dothideomycetes</taxon>
        <taxon>Dothideomycetes incertae sedis</taxon>
        <taxon>Lineolatales</taxon>
        <taxon>Lineolataceae</taxon>
        <taxon>Lineolata</taxon>
    </lineage>
</organism>
<comment type="function">
    <text evidence="3">Necessary for protein synthesis in mitochondria. Functions as a ribosome recycling factor in mitochondria.</text>
</comment>
<sequence length="283" mass="30806">MPRPAFSLPAHLARQPLQRAIGRPHQYRRPAIRARASSAGSTAVGISIASLCLLRAFATTPALGKKAGKSNKAFARSDASPPVADAGRMTPTDEIYDLSNMESGILHALERLTHNLAQLRSGGRFNPEHIENMKVALTKGAKERIKIKELAQVVPKGRTVLVVVGEQAHVKPIMATIGASEYSLVPQPPSPHNPTTITVNVPPPTGEAREKALRQAHDFGEKALFAIREARGKHHKKIRAAEVAREVRPDDAKRATKEMDDLVKRQNAEVKRIVDSAKKVIDS</sequence>
<evidence type="ECO:0000256" key="1">
    <source>
        <dbReference type="ARBA" id="ARBA00005912"/>
    </source>
</evidence>